<comment type="subcellular location">
    <subcellularLocation>
        <location evidence="10">Mitochondrion</location>
    </subcellularLocation>
    <subcellularLocation>
        <location evidence="10">Membrane</location>
        <topology evidence="10">Multi-pass membrane protein</topology>
    </subcellularLocation>
</comment>
<dbReference type="GO" id="GO:0043420">
    <property type="term" value="P:anthranilate metabolic process"/>
    <property type="evidence" value="ECO:0007669"/>
    <property type="project" value="UniProtKB-UniRule"/>
</dbReference>
<comment type="catalytic activity">
    <reaction evidence="9 10">
        <text>L-kynurenine + NADPH + O2 + H(+) = 3-hydroxy-L-kynurenine + NADP(+) + H2O</text>
        <dbReference type="Rhea" id="RHEA:20545"/>
        <dbReference type="ChEBI" id="CHEBI:15377"/>
        <dbReference type="ChEBI" id="CHEBI:15378"/>
        <dbReference type="ChEBI" id="CHEBI:15379"/>
        <dbReference type="ChEBI" id="CHEBI:57783"/>
        <dbReference type="ChEBI" id="CHEBI:57959"/>
        <dbReference type="ChEBI" id="CHEBI:58125"/>
        <dbReference type="ChEBI" id="CHEBI:58349"/>
        <dbReference type="EC" id="1.14.13.9"/>
    </reaction>
</comment>
<dbReference type="SUPFAM" id="SSF51905">
    <property type="entry name" value="FAD/NAD(P)-binding domain"/>
    <property type="match status" value="1"/>
</dbReference>
<gene>
    <name evidence="14" type="primary">LOC105364479</name>
</gene>
<dbReference type="KEGG" id="csol:105364479"/>
<keyword evidence="8 10" id="KW-0496">Mitochondrion</keyword>
<dbReference type="CTD" id="35724"/>
<feature type="domain" description="FAD-binding" evidence="12">
    <location>
        <begin position="9"/>
        <end position="333"/>
    </location>
</feature>
<dbReference type="InterPro" id="IPR036188">
    <property type="entry name" value="FAD/NAD-bd_sf"/>
</dbReference>
<evidence type="ECO:0000313" key="14">
    <source>
        <dbReference type="RefSeq" id="XP_011500707.1"/>
    </source>
</evidence>
<keyword evidence="4 10" id="KW-0274">FAD</keyword>
<evidence type="ECO:0000259" key="12">
    <source>
        <dbReference type="Pfam" id="PF01494"/>
    </source>
</evidence>
<comment type="similarity">
    <text evidence="10">Belongs to the aromatic-ring hydroxylase family. KMO subfamily.</text>
</comment>
<proteinExistence type="inferred from homology"/>
<evidence type="ECO:0000256" key="6">
    <source>
        <dbReference type="ARBA" id="ARBA00023002"/>
    </source>
</evidence>
<dbReference type="InterPro" id="IPR002938">
    <property type="entry name" value="FAD-bd"/>
</dbReference>
<feature type="transmembrane region" description="Helical" evidence="11">
    <location>
        <begin position="6"/>
        <end position="27"/>
    </location>
</feature>
<comment type="function">
    <text evidence="10">Catalyzes the hydroxylation of L-kynurenine (L-Kyn) to form 3-hydroxy-L-kynurenine (L-3OHKyn). Required for synthesis of quinolinic acid.</text>
</comment>
<evidence type="ECO:0000313" key="13">
    <source>
        <dbReference type="Proteomes" id="UP000695007"/>
    </source>
</evidence>
<dbReference type="GO" id="GO:0034354">
    <property type="term" value="P:'de novo' NAD+ biosynthetic process from L-tryptophan"/>
    <property type="evidence" value="ECO:0007669"/>
    <property type="project" value="UniProtKB-UniRule"/>
</dbReference>
<keyword evidence="2 10" id="KW-0285">Flavoprotein</keyword>
<dbReference type="GO" id="GO:0070189">
    <property type="term" value="P:kynurenine metabolic process"/>
    <property type="evidence" value="ECO:0007669"/>
    <property type="project" value="TreeGrafter"/>
</dbReference>
<keyword evidence="6 10" id="KW-0560">Oxidoreductase</keyword>
<evidence type="ECO:0000256" key="7">
    <source>
        <dbReference type="ARBA" id="ARBA00023033"/>
    </source>
</evidence>
<dbReference type="FunFam" id="3.50.50.60:FF:000129">
    <property type="entry name" value="Kynurenine 3-monooxygenase"/>
    <property type="match status" value="1"/>
</dbReference>
<accession>A0AAJ6YMA3</accession>
<dbReference type="GO" id="GO:0005741">
    <property type="term" value="C:mitochondrial outer membrane"/>
    <property type="evidence" value="ECO:0007669"/>
    <property type="project" value="TreeGrafter"/>
</dbReference>
<protein>
    <recommendedName>
        <fullName evidence="10">Kynurenine 3-monooxygenase</fullName>
        <ecNumber evidence="10">1.14.13.9</ecNumber>
    </recommendedName>
    <alternativeName>
        <fullName evidence="10">Kynurenine 3-hydroxylase</fullName>
    </alternativeName>
</protein>
<evidence type="ECO:0000256" key="1">
    <source>
        <dbReference type="ARBA" id="ARBA00001974"/>
    </source>
</evidence>
<evidence type="ECO:0000256" key="2">
    <source>
        <dbReference type="ARBA" id="ARBA00022630"/>
    </source>
</evidence>
<dbReference type="RefSeq" id="XP_011500707.1">
    <property type="nucleotide sequence ID" value="XM_011502405.1"/>
</dbReference>
<keyword evidence="13" id="KW-1185">Reference proteome</keyword>
<dbReference type="EC" id="1.14.13.9" evidence="10"/>
<dbReference type="GeneID" id="105364479"/>
<sequence length="437" mass="50080">MGSEVRTLNVAVVGGGLVGALVTCFLAKRGHRVNLYEYRPDIRVENSRGVSIDLALSARGREALRAIDLEDLVINHHGIAMKGRMIHLKDGSLKEIIYDSVNKNCIYSVNRTYLNQILLSAAEKYENVTIFFNHKLLDADLDTGALKFIHMQTDEISNVESDLIIGADGAYSLIRRLMIKKPRFNCNQAYIDHGYVEVSYPIGKDNKYIMSGNHLHIWPRGNFMMIALPNDDYTFTGNLFAPFKTLEALNTPENLLEFFRQEFPDGLRLIGEEKLVKDFFQTSPKTLLSIQCKPYHFGSKALIIGDAAHAMVPFYAQGMNAGFEDVLLLDKLMEIHNDNLEKVLPHFSEIRCDDCYAICDLAMYNYVEMRELVTKKAFIFRKYIDTVLQWLFPKNWIPLYSTVTFSRMRYRDCISNKAWQDKVSLNLTNFDSIALQY</sequence>
<comment type="pathway">
    <text evidence="10">Cofactor biosynthesis; NAD(+) biosynthesis; quinolinate from L-kynurenine: step 1/3.</text>
</comment>
<dbReference type="GO" id="GO:0019805">
    <property type="term" value="P:quinolinate biosynthetic process"/>
    <property type="evidence" value="ECO:0007669"/>
    <property type="project" value="UniProtKB-UniRule"/>
</dbReference>
<dbReference type="Gene3D" id="3.50.50.60">
    <property type="entry name" value="FAD/NAD(P)-binding domain"/>
    <property type="match status" value="1"/>
</dbReference>
<dbReference type="Proteomes" id="UP000695007">
    <property type="component" value="Unplaced"/>
</dbReference>
<dbReference type="PANTHER" id="PTHR46028:SF2">
    <property type="entry name" value="KYNURENINE 3-MONOOXYGENASE"/>
    <property type="match status" value="1"/>
</dbReference>
<evidence type="ECO:0000256" key="4">
    <source>
        <dbReference type="ARBA" id="ARBA00022827"/>
    </source>
</evidence>
<reference evidence="14" key="1">
    <citation type="submission" date="2025-08" db="UniProtKB">
        <authorList>
            <consortium name="RefSeq"/>
        </authorList>
    </citation>
    <scope>IDENTIFICATION</scope>
</reference>
<dbReference type="Pfam" id="PF01494">
    <property type="entry name" value="FAD_binding_3"/>
    <property type="match status" value="1"/>
</dbReference>
<keyword evidence="7 10" id="KW-0503">Monooxygenase</keyword>
<dbReference type="GO" id="GO:0071949">
    <property type="term" value="F:FAD binding"/>
    <property type="evidence" value="ECO:0007669"/>
    <property type="project" value="InterPro"/>
</dbReference>
<evidence type="ECO:0000256" key="3">
    <source>
        <dbReference type="ARBA" id="ARBA00022642"/>
    </source>
</evidence>
<evidence type="ECO:0000256" key="10">
    <source>
        <dbReference type="HAMAP-Rule" id="MF_03018"/>
    </source>
</evidence>
<keyword evidence="11" id="KW-1133">Transmembrane helix</keyword>
<evidence type="ECO:0000256" key="11">
    <source>
        <dbReference type="SAM" id="Phobius"/>
    </source>
</evidence>
<name>A0AAJ6YMA3_9HYME</name>
<dbReference type="GO" id="GO:0006569">
    <property type="term" value="P:L-tryptophan catabolic process"/>
    <property type="evidence" value="ECO:0007669"/>
    <property type="project" value="UniProtKB-UniRule"/>
</dbReference>
<dbReference type="PANTHER" id="PTHR46028">
    <property type="entry name" value="KYNURENINE 3-MONOOXYGENASE"/>
    <property type="match status" value="1"/>
</dbReference>
<evidence type="ECO:0000256" key="9">
    <source>
        <dbReference type="ARBA" id="ARBA00047818"/>
    </source>
</evidence>
<keyword evidence="5 10" id="KW-0521">NADP</keyword>
<keyword evidence="11" id="KW-0812">Transmembrane</keyword>
<dbReference type="HAMAP" id="MF_01971">
    <property type="entry name" value="Kynurenine_monooxygenase"/>
    <property type="match status" value="1"/>
</dbReference>
<keyword evidence="3 10" id="KW-0662">Pyridine nucleotide biosynthesis</keyword>
<evidence type="ECO:0000256" key="5">
    <source>
        <dbReference type="ARBA" id="ARBA00022857"/>
    </source>
</evidence>
<dbReference type="InterPro" id="IPR027545">
    <property type="entry name" value="Kynurenine_monooxygenase"/>
</dbReference>
<evidence type="ECO:0000256" key="8">
    <source>
        <dbReference type="ARBA" id="ARBA00023128"/>
    </source>
</evidence>
<comment type="cofactor">
    <cofactor evidence="1 10">
        <name>FAD</name>
        <dbReference type="ChEBI" id="CHEBI:57692"/>
    </cofactor>
</comment>
<dbReference type="PRINTS" id="PR00420">
    <property type="entry name" value="RNGMNOXGNASE"/>
</dbReference>
<dbReference type="GO" id="GO:0004502">
    <property type="term" value="F:kynurenine 3-monooxygenase activity"/>
    <property type="evidence" value="ECO:0007669"/>
    <property type="project" value="UniProtKB-UniRule"/>
</dbReference>
<keyword evidence="10 11" id="KW-0472">Membrane</keyword>
<dbReference type="AlphaFoldDB" id="A0AAJ6YMA3"/>
<organism evidence="13 14">
    <name type="scientific">Ceratosolen solmsi marchali</name>
    <dbReference type="NCBI Taxonomy" id="326594"/>
    <lineage>
        <taxon>Eukaryota</taxon>
        <taxon>Metazoa</taxon>
        <taxon>Ecdysozoa</taxon>
        <taxon>Arthropoda</taxon>
        <taxon>Hexapoda</taxon>
        <taxon>Insecta</taxon>
        <taxon>Pterygota</taxon>
        <taxon>Neoptera</taxon>
        <taxon>Endopterygota</taxon>
        <taxon>Hymenoptera</taxon>
        <taxon>Apocrita</taxon>
        <taxon>Proctotrupomorpha</taxon>
        <taxon>Chalcidoidea</taxon>
        <taxon>Agaonidae</taxon>
        <taxon>Agaoninae</taxon>
        <taxon>Ceratosolen</taxon>
    </lineage>
</organism>